<evidence type="ECO:0000259" key="6">
    <source>
        <dbReference type="PROSITE" id="PS51194"/>
    </source>
</evidence>
<dbReference type="CDD" id="cd18011">
    <property type="entry name" value="DEXDc_RapA"/>
    <property type="match status" value="1"/>
</dbReference>
<evidence type="ECO:0000256" key="1">
    <source>
        <dbReference type="ARBA" id="ARBA00022741"/>
    </source>
</evidence>
<dbReference type="SMART" id="SM00487">
    <property type="entry name" value="DEXDc"/>
    <property type="match status" value="1"/>
</dbReference>
<dbReference type="GO" id="GO:0004386">
    <property type="term" value="F:helicase activity"/>
    <property type="evidence" value="ECO:0007669"/>
    <property type="project" value="UniProtKB-KW"/>
</dbReference>
<evidence type="ECO:0000256" key="4">
    <source>
        <dbReference type="ARBA" id="ARBA00022840"/>
    </source>
</evidence>
<evidence type="ECO:0000313" key="8">
    <source>
        <dbReference type="Proteomes" id="UP000322077"/>
    </source>
</evidence>
<dbReference type="InterPro" id="IPR049730">
    <property type="entry name" value="SNF2/RAD54-like_C"/>
</dbReference>
<evidence type="ECO:0000313" key="7">
    <source>
        <dbReference type="EMBL" id="TZG28791.1"/>
    </source>
</evidence>
<dbReference type="SUPFAM" id="SSF52540">
    <property type="entry name" value="P-loop containing nucleoside triphosphate hydrolases"/>
    <property type="match status" value="1"/>
</dbReference>
<dbReference type="SMART" id="SM00490">
    <property type="entry name" value="HELICc"/>
    <property type="match status" value="1"/>
</dbReference>
<dbReference type="PROSITE" id="PS51194">
    <property type="entry name" value="HELICASE_CTER"/>
    <property type="match status" value="1"/>
</dbReference>
<evidence type="ECO:0000259" key="5">
    <source>
        <dbReference type="PROSITE" id="PS51192"/>
    </source>
</evidence>
<dbReference type="Gene3D" id="3.40.50.10810">
    <property type="entry name" value="Tandem AAA-ATPase domain"/>
    <property type="match status" value="1"/>
</dbReference>
<dbReference type="Pfam" id="PF00271">
    <property type="entry name" value="Helicase_C"/>
    <property type="match status" value="1"/>
</dbReference>
<name>A0A5D9CF89_9SPHN</name>
<dbReference type="PANTHER" id="PTHR45766">
    <property type="entry name" value="DNA ANNEALING HELICASE AND ENDONUCLEASE ZRANB3 FAMILY MEMBER"/>
    <property type="match status" value="1"/>
</dbReference>
<dbReference type="CDD" id="cd18793">
    <property type="entry name" value="SF2_C_SNF"/>
    <property type="match status" value="1"/>
</dbReference>
<protein>
    <submittedName>
        <fullName evidence="7">DEAD/DEAH box helicase</fullName>
    </submittedName>
</protein>
<gene>
    <name evidence="7" type="ORF">FYJ91_01180</name>
</gene>
<dbReference type="EMBL" id="VTOU01000001">
    <property type="protein sequence ID" value="TZG28791.1"/>
    <property type="molecule type" value="Genomic_DNA"/>
</dbReference>
<keyword evidence="2" id="KW-0378">Hydrolase</keyword>
<feature type="domain" description="Helicase C-terminal" evidence="6">
    <location>
        <begin position="506"/>
        <end position="676"/>
    </location>
</feature>
<keyword evidence="1" id="KW-0547">Nucleotide-binding</keyword>
<feature type="domain" description="Helicase ATP-binding" evidence="5">
    <location>
        <begin position="136"/>
        <end position="320"/>
    </location>
</feature>
<dbReference type="InterPro" id="IPR027417">
    <property type="entry name" value="P-loop_NTPase"/>
</dbReference>
<dbReference type="InterPro" id="IPR001650">
    <property type="entry name" value="Helicase_C-like"/>
</dbReference>
<dbReference type="RefSeq" id="WP_149520456.1">
    <property type="nucleotide sequence ID" value="NZ_VTOU01000001.1"/>
</dbReference>
<dbReference type="Pfam" id="PF00176">
    <property type="entry name" value="SNF2-rel_dom"/>
    <property type="match status" value="1"/>
</dbReference>
<dbReference type="InterPro" id="IPR057342">
    <property type="entry name" value="DEXDc_RapA"/>
</dbReference>
<dbReference type="Gene3D" id="3.40.50.300">
    <property type="entry name" value="P-loop containing nucleotide triphosphate hydrolases"/>
    <property type="match status" value="1"/>
</dbReference>
<dbReference type="GO" id="GO:0005524">
    <property type="term" value="F:ATP binding"/>
    <property type="evidence" value="ECO:0007669"/>
    <property type="project" value="UniProtKB-KW"/>
</dbReference>
<dbReference type="NCBIfam" id="NF038317">
    <property type="entry name" value="DISARM_DrmD"/>
    <property type="match status" value="1"/>
</dbReference>
<keyword evidence="3 7" id="KW-0347">Helicase</keyword>
<dbReference type="InterPro" id="IPR000330">
    <property type="entry name" value="SNF2_N"/>
</dbReference>
<dbReference type="GO" id="GO:0016787">
    <property type="term" value="F:hydrolase activity"/>
    <property type="evidence" value="ECO:0007669"/>
    <property type="project" value="UniProtKB-KW"/>
</dbReference>
<accession>A0A5D9CF89</accession>
<comment type="caution">
    <text evidence="7">The sequence shown here is derived from an EMBL/GenBank/DDBJ whole genome shotgun (WGS) entry which is preliminary data.</text>
</comment>
<evidence type="ECO:0000256" key="3">
    <source>
        <dbReference type="ARBA" id="ARBA00022806"/>
    </source>
</evidence>
<keyword evidence="4" id="KW-0067">ATP-binding</keyword>
<dbReference type="InterPro" id="IPR014001">
    <property type="entry name" value="Helicase_ATP-bd"/>
</dbReference>
<dbReference type="InterPro" id="IPR038718">
    <property type="entry name" value="SNF2-like_sf"/>
</dbReference>
<keyword evidence="8" id="KW-1185">Reference proteome</keyword>
<proteinExistence type="predicted"/>
<organism evidence="7 8">
    <name type="scientific">Sphingomonas montanisoli</name>
    <dbReference type="NCBI Taxonomy" id="2606412"/>
    <lineage>
        <taxon>Bacteria</taxon>
        <taxon>Pseudomonadati</taxon>
        <taxon>Pseudomonadota</taxon>
        <taxon>Alphaproteobacteria</taxon>
        <taxon>Sphingomonadales</taxon>
        <taxon>Sphingomonadaceae</taxon>
        <taxon>Sphingomonas</taxon>
    </lineage>
</organism>
<sequence length="1040" mass="118557">MTLQEIHPDAAQIAHFTIPEPGQLVEVRRRQWIAAEIDGGSVAPGLPKRHLVRLTSIDDDALGEEIEVLWELEPGAHVIERAGLPRLTGLDDAVSLQAFLDAVRWGAATNADRGYLQAPFRSGVSIEDFQLDPLVRAIDMARTSLLIADDVGLGKTIEAGLVIQEMLLRHRARTALVLCPASLQEKWRAEMQEKFGLDFRIVDTDFVKRLRRERGLHANPWTSYPLLITSMDWAKQGEGMRLFRDTLPSNVTHPRKFDLLVIDEAHNVAPTVGQYAVESLRTKLVRLLAPHFQHKLFLTATPHDGYTESFTALLELLDDQRFARNVLPDEAQRSRVMVRRLKSDLVDANGNRLYPVRRLEALPIKYDDEERQVRRLLDEYVSSRENGEGAARAVDRFVHQLLRKRLASSPAAFATTLEKHIATMEGRSLSDHGRRKLDDRILRRAISKAEEDYADDSLRDAAEFDALAEASKHVRPPSEMERNMLEQLRAWARQSAHRPDSKARAILDWLSDHLHEDGQWSHERVILFTEYRATQQWLQEVLVAQGFGGDRLELIYGGMDRDEREAVKAAFQANPAEAPVRILLATDAASEGIDLQNHCHLMIHLEIPYNPNVMEQRNGRIDRHGQRSSEVVIWHPVDDQGDHGQDILRALRKLDAMRADMGSVNPVIAPQLPDLIEGRRSDLDTRLAEARMEKSRRFVRAERDVRDRVAKLHDRLTETRREQNLSPDRIESAVRVALRLSDKADLIEVPLPGSSQGTVFAMPALSGSWMRCLEGLEHPYTKKIRPITFDHDIAKGRDDVVLVHLNHPLVQMSLRLLRAEIWARDDIKKIHRIAVRSMPDNELEGPAVIAVSRLAVTGGSHHRLHEELTEAGGYLRDSTFRREERVTEVRRWLQDSTPAVLSDATFSALRARFDRHQDAILASIDARSKERLRFLSNSIDARKVRESDDIRQVLDDLDKALRSELLADREPQQLSLFSEDERIQLRRDHSALEARLARIPMEREQEVRGIDIRYSNVRDHTFPVAVILLVPQSLTMGHSR</sequence>
<dbReference type="PANTHER" id="PTHR45766:SF6">
    <property type="entry name" value="SWI_SNF-RELATED MATRIX-ASSOCIATED ACTIN-DEPENDENT REGULATOR OF CHROMATIN SUBFAMILY A-LIKE PROTEIN 1"/>
    <property type="match status" value="1"/>
</dbReference>
<dbReference type="AlphaFoldDB" id="A0A5D9CF89"/>
<dbReference type="PROSITE" id="PS51192">
    <property type="entry name" value="HELICASE_ATP_BIND_1"/>
    <property type="match status" value="1"/>
</dbReference>
<dbReference type="Proteomes" id="UP000322077">
    <property type="component" value="Unassembled WGS sequence"/>
</dbReference>
<reference evidence="7 8" key="1">
    <citation type="submission" date="2019-08" db="EMBL/GenBank/DDBJ databases">
        <authorList>
            <person name="Wang G."/>
            <person name="Xu Z."/>
        </authorList>
    </citation>
    <scope>NUCLEOTIDE SEQUENCE [LARGE SCALE GENOMIC DNA]</scope>
    <source>
        <strain evidence="7 8">ZX</strain>
    </source>
</reference>
<evidence type="ECO:0000256" key="2">
    <source>
        <dbReference type="ARBA" id="ARBA00022801"/>
    </source>
</evidence>